<keyword evidence="2" id="KW-1185">Reference proteome</keyword>
<proteinExistence type="predicted"/>
<comment type="caution">
    <text evidence="1">The sequence shown here is derived from an EMBL/GenBank/DDBJ whole genome shotgun (WGS) entry which is preliminary data.</text>
</comment>
<gene>
    <name evidence="1" type="ORF">J2S00_002783</name>
</gene>
<evidence type="ECO:0000313" key="2">
    <source>
        <dbReference type="Proteomes" id="UP001232445"/>
    </source>
</evidence>
<organism evidence="1 2">
    <name type="scientific">Caldalkalibacillus uzonensis</name>
    <dbReference type="NCBI Taxonomy" id="353224"/>
    <lineage>
        <taxon>Bacteria</taxon>
        <taxon>Bacillati</taxon>
        <taxon>Bacillota</taxon>
        <taxon>Bacilli</taxon>
        <taxon>Bacillales</taxon>
        <taxon>Bacillaceae</taxon>
        <taxon>Caldalkalibacillus</taxon>
    </lineage>
</organism>
<reference evidence="1 2" key="1">
    <citation type="submission" date="2023-07" db="EMBL/GenBank/DDBJ databases">
        <title>Genomic Encyclopedia of Type Strains, Phase IV (KMG-IV): sequencing the most valuable type-strain genomes for metagenomic binning, comparative biology and taxonomic classification.</title>
        <authorList>
            <person name="Goeker M."/>
        </authorList>
    </citation>
    <scope>NUCLEOTIDE SEQUENCE [LARGE SCALE GENOMIC DNA]</scope>
    <source>
        <strain evidence="1 2">DSM 17740</strain>
    </source>
</reference>
<protein>
    <recommendedName>
        <fullName evidence="3">DUF3906 family protein</fullName>
    </recommendedName>
</protein>
<name>A0ABU0CU86_9BACI</name>
<accession>A0ABU0CU86</accession>
<dbReference type="Pfam" id="PF13046">
    <property type="entry name" value="DUF3906"/>
    <property type="match status" value="1"/>
</dbReference>
<evidence type="ECO:0008006" key="3">
    <source>
        <dbReference type="Google" id="ProtNLM"/>
    </source>
</evidence>
<sequence>MSAEYYLYRLEMKVDGQPVEVIVAAENHERAFAIAEIEVEKMYLRLPQLEEMAIVEKKKIGRGSGYVVADGRNQ</sequence>
<evidence type="ECO:0000313" key="1">
    <source>
        <dbReference type="EMBL" id="MDQ0339988.1"/>
    </source>
</evidence>
<dbReference type="InterPro" id="IPR024998">
    <property type="entry name" value="DUF3906"/>
</dbReference>
<dbReference type="Proteomes" id="UP001232445">
    <property type="component" value="Unassembled WGS sequence"/>
</dbReference>
<dbReference type="EMBL" id="JAUSUQ010000010">
    <property type="protein sequence ID" value="MDQ0339988.1"/>
    <property type="molecule type" value="Genomic_DNA"/>
</dbReference>
<dbReference type="RefSeq" id="WP_307340823.1">
    <property type="nucleotide sequence ID" value="NZ_JAUSUQ010000010.1"/>
</dbReference>